<protein>
    <submittedName>
        <fullName evidence="2">Uncharacterized protein</fullName>
    </submittedName>
</protein>
<reference evidence="3" key="1">
    <citation type="submission" date="2016-10" db="EMBL/GenBank/DDBJ databases">
        <authorList>
            <person name="Varghese N."/>
            <person name="Submissions S."/>
        </authorList>
    </citation>
    <scope>NUCLEOTIDE SEQUENCE [LARGE SCALE GENOMIC DNA]</scope>
    <source>
        <strain evidence="3">DSM 15310</strain>
    </source>
</reference>
<dbReference type="OrthoDB" id="879262at2"/>
<feature type="transmembrane region" description="Helical" evidence="1">
    <location>
        <begin position="158"/>
        <end position="176"/>
    </location>
</feature>
<keyword evidence="1" id="KW-1133">Transmembrane helix</keyword>
<organism evidence="2 3">
    <name type="scientific">Hymenobacter actinosclerus</name>
    <dbReference type="NCBI Taxonomy" id="82805"/>
    <lineage>
        <taxon>Bacteria</taxon>
        <taxon>Pseudomonadati</taxon>
        <taxon>Bacteroidota</taxon>
        <taxon>Cytophagia</taxon>
        <taxon>Cytophagales</taxon>
        <taxon>Hymenobacteraceae</taxon>
        <taxon>Hymenobacter</taxon>
    </lineage>
</organism>
<dbReference type="STRING" id="82805.SAMN04487998_2508"/>
<feature type="transmembrane region" description="Helical" evidence="1">
    <location>
        <begin position="6"/>
        <end position="28"/>
    </location>
</feature>
<feature type="transmembrane region" description="Helical" evidence="1">
    <location>
        <begin position="66"/>
        <end position="87"/>
    </location>
</feature>
<proteinExistence type="predicted"/>
<evidence type="ECO:0000313" key="3">
    <source>
        <dbReference type="Proteomes" id="UP000198697"/>
    </source>
</evidence>
<feature type="transmembrane region" description="Helical" evidence="1">
    <location>
        <begin position="94"/>
        <end position="113"/>
    </location>
</feature>
<dbReference type="RefSeq" id="WP_092771995.1">
    <property type="nucleotide sequence ID" value="NZ_FOHS01000003.1"/>
</dbReference>
<feature type="transmembrane region" description="Helical" evidence="1">
    <location>
        <begin position="204"/>
        <end position="228"/>
    </location>
</feature>
<name>A0A1I0GP12_9BACT</name>
<gene>
    <name evidence="2" type="ORF">SAMN04487998_2508</name>
</gene>
<sequence length="262" mass="30467">MADWQSTINLLLRIGESASLLLLGVIWGRKTNLGSAFRPLLGYLASDALIYVIDFFGRKILHNNIFIFQLSTFCDVTWLTLIFINLASNKTNKWLITGWLIFFFSTVVSIVWVDGITTNMNTLSRAVGNTFLVFMAFRQLSQMIRHEYLFPPFKSPPFVFCTIVAIYYSSSLPIFLGQDLPRYGWLISSDIVLNTKYFIRTISWFYPFLRAIQFGLLLHLITLFPMGVTPRHALPRWLRFRLGWRPPTKNWRYRVLPPHLVG</sequence>
<evidence type="ECO:0000256" key="1">
    <source>
        <dbReference type="SAM" id="Phobius"/>
    </source>
</evidence>
<keyword evidence="3" id="KW-1185">Reference proteome</keyword>
<evidence type="ECO:0000313" key="2">
    <source>
        <dbReference type="EMBL" id="SET72781.1"/>
    </source>
</evidence>
<dbReference type="AlphaFoldDB" id="A0A1I0GP12"/>
<keyword evidence="1" id="KW-0812">Transmembrane</keyword>
<dbReference type="Proteomes" id="UP000198697">
    <property type="component" value="Unassembled WGS sequence"/>
</dbReference>
<dbReference type="EMBL" id="FOHS01000003">
    <property type="protein sequence ID" value="SET72781.1"/>
    <property type="molecule type" value="Genomic_DNA"/>
</dbReference>
<keyword evidence="1" id="KW-0472">Membrane</keyword>
<accession>A0A1I0GP12</accession>